<dbReference type="Proteomes" id="UP001152561">
    <property type="component" value="Unassembled WGS sequence"/>
</dbReference>
<dbReference type="PANTHER" id="PTHR35318">
    <property type="entry name" value="BNAA10G08410D PROTEIN"/>
    <property type="match status" value="1"/>
</dbReference>
<dbReference type="PANTHER" id="PTHR35318:SF2">
    <property type="entry name" value="OS08G0138900 PROTEIN"/>
    <property type="match status" value="1"/>
</dbReference>
<sequence length="118" mass="13265">MKFLVELVACCGCSSNRANRAAEDEETLVPAAAEVSSDHNNNIVTYKKRRRRRRGSARSACSFPKWKPSLSSISEDADHAPNSSRNLKKVSVNQLHHHRPHKHRIACLDHMVPAPFLI</sequence>
<evidence type="ECO:0000313" key="3">
    <source>
        <dbReference type="Proteomes" id="UP001152561"/>
    </source>
</evidence>
<dbReference type="AlphaFoldDB" id="A0A9Q1RGP2"/>
<protein>
    <submittedName>
        <fullName evidence="2">Uncharacterized protein</fullName>
    </submittedName>
</protein>
<feature type="compositionally biased region" description="Basic residues" evidence="1">
    <location>
        <begin position="46"/>
        <end position="56"/>
    </location>
</feature>
<gene>
    <name evidence="2" type="ORF">K7X08_022736</name>
</gene>
<organism evidence="2 3">
    <name type="scientific">Anisodus acutangulus</name>
    <dbReference type="NCBI Taxonomy" id="402998"/>
    <lineage>
        <taxon>Eukaryota</taxon>
        <taxon>Viridiplantae</taxon>
        <taxon>Streptophyta</taxon>
        <taxon>Embryophyta</taxon>
        <taxon>Tracheophyta</taxon>
        <taxon>Spermatophyta</taxon>
        <taxon>Magnoliopsida</taxon>
        <taxon>eudicotyledons</taxon>
        <taxon>Gunneridae</taxon>
        <taxon>Pentapetalae</taxon>
        <taxon>asterids</taxon>
        <taxon>lamiids</taxon>
        <taxon>Solanales</taxon>
        <taxon>Solanaceae</taxon>
        <taxon>Solanoideae</taxon>
        <taxon>Hyoscyameae</taxon>
        <taxon>Anisodus</taxon>
    </lineage>
</organism>
<feature type="region of interest" description="Disordered" evidence="1">
    <location>
        <begin position="40"/>
        <end position="63"/>
    </location>
</feature>
<evidence type="ECO:0000313" key="2">
    <source>
        <dbReference type="EMBL" id="KAJ8555978.1"/>
    </source>
</evidence>
<proteinExistence type="predicted"/>
<evidence type="ECO:0000256" key="1">
    <source>
        <dbReference type="SAM" id="MobiDB-lite"/>
    </source>
</evidence>
<reference evidence="3" key="1">
    <citation type="journal article" date="2023" name="Proc. Natl. Acad. Sci. U.S.A.">
        <title>Genomic and structural basis for evolution of tropane alkaloid biosynthesis.</title>
        <authorList>
            <person name="Wanga Y.-J."/>
            <person name="Taina T."/>
            <person name="Yua J.-Y."/>
            <person name="Lia J."/>
            <person name="Xua B."/>
            <person name="Chenc J."/>
            <person name="D'Auriad J.C."/>
            <person name="Huanga J.-P."/>
            <person name="Huanga S.-X."/>
        </authorList>
    </citation>
    <scope>NUCLEOTIDE SEQUENCE [LARGE SCALE GENOMIC DNA]</scope>
    <source>
        <strain evidence="3">cv. KIB-2019</strain>
    </source>
</reference>
<name>A0A9Q1RGP2_9SOLA</name>
<keyword evidence="3" id="KW-1185">Reference proteome</keyword>
<dbReference type="OrthoDB" id="1917265at2759"/>
<accession>A0A9Q1RGP2</accession>
<comment type="caution">
    <text evidence="2">The sequence shown here is derived from an EMBL/GenBank/DDBJ whole genome shotgun (WGS) entry which is preliminary data.</text>
</comment>
<dbReference type="EMBL" id="JAJAGQ010000008">
    <property type="protein sequence ID" value="KAJ8555978.1"/>
    <property type="molecule type" value="Genomic_DNA"/>
</dbReference>